<evidence type="ECO:0000313" key="3">
    <source>
        <dbReference type="Proteomes" id="UP000011116"/>
    </source>
</evidence>
<evidence type="ECO:0008006" key="4">
    <source>
        <dbReference type="Google" id="ProtNLM"/>
    </source>
</evidence>
<sequence>MSFSKHLSGSNKGKIKKKKDEEVKSLKGSLNRYFKPGSFSRDPLELAIVCVEEQPTENTNATDDDMDMGNGNSSEHENVARSSNYESPSVDKQQPFSVDIFDPRNWDNLDDKARDILVEKGPVRNDDIVFPPDSNSIHFSLSYYSTKLRNGEVHARKWLVYSEHANKVYCFCCKLFKSHINKSALAGNGLSDWKHLSERLKEHENGVEHIKTMNT</sequence>
<evidence type="ECO:0000313" key="2">
    <source>
        <dbReference type="EnsemblPlants" id="HORVU.MOREX.r3.6HG0569930.1.CDS1"/>
    </source>
</evidence>
<accession>A0A8I6Z0I7</accession>
<reference evidence="2" key="3">
    <citation type="submission" date="2022-01" db="UniProtKB">
        <authorList>
            <consortium name="EnsemblPlants"/>
        </authorList>
    </citation>
    <scope>IDENTIFICATION</scope>
    <source>
        <strain evidence="2">subsp. vulgare</strain>
    </source>
</reference>
<protein>
    <recommendedName>
        <fullName evidence="4">TTF-type domain-containing protein</fullName>
    </recommendedName>
</protein>
<dbReference type="PANTHER" id="PTHR45749">
    <property type="match status" value="1"/>
</dbReference>
<feature type="region of interest" description="Disordered" evidence="1">
    <location>
        <begin position="55"/>
        <end position="92"/>
    </location>
</feature>
<reference evidence="2" key="2">
    <citation type="submission" date="2020-10" db="EMBL/GenBank/DDBJ databases">
        <authorList>
            <person name="Scholz U."/>
            <person name="Mascher M."/>
            <person name="Fiebig A."/>
        </authorList>
    </citation>
    <scope>NUCLEOTIDE SEQUENCE [LARGE SCALE GENOMIC DNA]</scope>
    <source>
        <strain evidence="2">cv. Morex</strain>
    </source>
</reference>
<dbReference type="Proteomes" id="UP000011116">
    <property type="component" value="Chromosome 6H"/>
</dbReference>
<feature type="region of interest" description="Disordered" evidence="1">
    <location>
        <begin position="1"/>
        <end position="39"/>
    </location>
</feature>
<proteinExistence type="predicted"/>
<dbReference type="EnsemblPlants" id="HORVU.MOREX.r3.6HG0569930.1">
    <property type="protein sequence ID" value="HORVU.MOREX.r3.6HG0569930.1.CDS1"/>
    <property type="gene ID" value="HORVU.MOREX.r3.6HG0569930"/>
</dbReference>
<feature type="compositionally biased region" description="Polar residues" evidence="1">
    <location>
        <begin position="80"/>
        <end position="92"/>
    </location>
</feature>
<dbReference type="Gramene" id="HORVU.MOREX.r3.6HG0569930.1">
    <property type="protein sequence ID" value="HORVU.MOREX.r3.6HG0569930.1.CDS1"/>
    <property type="gene ID" value="HORVU.MOREX.r3.6HG0569930"/>
</dbReference>
<dbReference type="PANTHER" id="PTHR45749:SF35">
    <property type="entry name" value="AC-LIKE TRANSPOSASE-RELATED"/>
    <property type="match status" value="1"/>
</dbReference>
<evidence type="ECO:0000256" key="1">
    <source>
        <dbReference type="SAM" id="MobiDB-lite"/>
    </source>
</evidence>
<reference evidence="3" key="1">
    <citation type="journal article" date="2012" name="Nature">
        <title>A physical, genetic and functional sequence assembly of the barley genome.</title>
        <authorList>
            <consortium name="The International Barley Genome Sequencing Consortium"/>
            <person name="Mayer K.F."/>
            <person name="Waugh R."/>
            <person name="Brown J.W."/>
            <person name="Schulman A."/>
            <person name="Langridge P."/>
            <person name="Platzer M."/>
            <person name="Fincher G.B."/>
            <person name="Muehlbauer G.J."/>
            <person name="Sato K."/>
            <person name="Close T.J."/>
            <person name="Wise R.P."/>
            <person name="Stein N."/>
        </authorList>
    </citation>
    <scope>NUCLEOTIDE SEQUENCE [LARGE SCALE GENOMIC DNA]</scope>
    <source>
        <strain evidence="3">cv. Morex</strain>
    </source>
</reference>
<dbReference type="AlphaFoldDB" id="A0A8I6Z0I7"/>
<dbReference type="Gramene" id="HORVU.MOREX.r2.6HG0472430.1">
    <property type="protein sequence ID" value="HORVU.MOREX.r2.6HG0472430.1.CDS.1"/>
    <property type="gene ID" value="HORVU.MOREX.r2.6HG0472430"/>
</dbReference>
<keyword evidence="3" id="KW-1185">Reference proteome</keyword>
<organism evidence="2 3">
    <name type="scientific">Hordeum vulgare subsp. vulgare</name>
    <name type="common">Domesticated barley</name>
    <dbReference type="NCBI Taxonomy" id="112509"/>
    <lineage>
        <taxon>Eukaryota</taxon>
        <taxon>Viridiplantae</taxon>
        <taxon>Streptophyta</taxon>
        <taxon>Embryophyta</taxon>
        <taxon>Tracheophyta</taxon>
        <taxon>Spermatophyta</taxon>
        <taxon>Magnoliopsida</taxon>
        <taxon>Liliopsida</taxon>
        <taxon>Poales</taxon>
        <taxon>Poaceae</taxon>
        <taxon>BOP clade</taxon>
        <taxon>Pooideae</taxon>
        <taxon>Triticodae</taxon>
        <taxon>Triticeae</taxon>
        <taxon>Hordeinae</taxon>
        <taxon>Hordeum</taxon>
    </lineage>
</organism>
<name>A0A8I6Z0I7_HORVV</name>